<reference evidence="5" key="1">
    <citation type="submission" date="2020-01" db="EMBL/GenBank/DDBJ databases">
        <title>Development of genomics and gene disruption for Polysphondylium violaceum indicates a role for the polyketide synthase stlB in stalk morphogenesis.</title>
        <authorList>
            <person name="Narita B."/>
            <person name="Kawabe Y."/>
            <person name="Kin K."/>
            <person name="Saito T."/>
            <person name="Gibbs R."/>
            <person name="Kuspa A."/>
            <person name="Muzny D."/>
            <person name="Queller D."/>
            <person name="Richards S."/>
            <person name="Strassman J."/>
            <person name="Sucgang R."/>
            <person name="Worley K."/>
            <person name="Schaap P."/>
        </authorList>
    </citation>
    <scope>NUCLEOTIDE SEQUENCE</scope>
    <source>
        <strain evidence="5">QSvi11</strain>
    </source>
</reference>
<protein>
    <recommendedName>
        <fullName evidence="4">MRH domain-containing protein</fullName>
    </recommendedName>
</protein>
<feature type="chain" id="PRO_5035329370" description="MRH domain-containing protein" evidence="3">
    <location>
        <begin position="21"/>
        <end position="166"/>
    </location>
</feature>
<keyword evidence="1 3" id="KW-0732">Signal</keyword>
<keyword evidence="6" id="KW-1185">Reference proteome</keyword>
<evidence type="ECO:0000256" key="2">
    <source>
        <dbReference type="ARBA" id="ARBA00023157"/>
    </source>
</evidence>
<dbReference type="AlphaFoldDB" id="A0A8J4V3M4"/>
<dbReference type="SUPFAM" id="SSF50911">
    <property type="entry name" value="Mannose 6-phosphate receptor domain"/>
    <property type="match status" value="1"/>
</dbReference>
<name>A0A8J4V3M4_9MYCE</name>
<dbReference type="PROSITE" id="PS51914">
    <property type="entry name" value="MRH"/>
    <property type="match status" value="1"/>
</dbReference>
<dbReference type="SMART" id="SM01404">
    <property type="entry name" value="CIMR"/>
    <property type="match status" value="1"/>
</dbReference>
<evidence type="ECO:0000313" key="6">
    <source>
        <dbReference type="Proteomes" id="UP000695562"/>
    </source>
</evidence>
<evidence type="ECO:0000313" key="5">
    <source>
        <dbReference type="EMBL" id="KAF2076933.1"/>
    </source>
</evidence>
<accession>A0A8J4V3M4</accession>
<sequence length="166" mass="17985">MFKLSVTLSFVSLFVLYIYAQTSPDTCFFNSGKNYFDLSTFTNRSFFLFLGGSGTFYFNVCGPNVQCTQQLGYEVSACENPLADVNSYIDLGVLSKGTFSLLNETGSTGVVLSTPSLQKCPQGSGNITSNIVLLCKAGAYPQALYAQVTNPCLYELFLIGNDACPQ</sequence>
<evidence type="ECO:0000256" key="3">
    <source>
        <dbReference type="SAM" id="SignalP"/>
    </source>
</evidence>
<proteinExistence type="predicted"/>
<organism evidence="5 6">
    <name type="scientific">Polysphondylium violaceum</name>
    <dbReference type="NCBI Taxonomy" id="133409"/>
    <lineage>
        <taxon>Eukaryota</taxon>
        <taxon>Amoebozoa</taxon>
        <taxon>Evosea</taxon>
        <taxon>Eumycetozoa</taxon>
        <taxon>Dictyostelia</taxon>
        <taxon>Dictyosteliales</taxon>
        <taxon>Dictyosteliaceae</taxon>
        <taxon>Polysphondylium</taxon>
    </lineage>
</organism>
<keyword evidence="2" id="KW-1015">Disulfide bond</keyword>
<dbReference type="EMBL" id="AJWJ01000044">
    <property type="protein sequence ID" value="KAF2076933.1"/>
    <property type="molecule type" value="Genomic_DNA"/>
</dbReference>
<dbReference type="Proteomes" id="UP000695562">
    <property type="component" value="Unassembled WGS sequence"/>
</dbReference>
<gene>
    <name evidence="5" type="ORF">CYY_001771</name>
</gene>
<feature type="signal peptide" evidence="3">
    <location>
        <begin position="1"/>
        <end position="20"/>
    </location>
</feature>
<comment type="caution">
    <text evidence="5">The sequence shown here is derived from an EMBL/GenBank/DDBJ whole genome shotgun (WGS) entry which is preliminary data.</text>
</comment>
<evidence type="ECO:0000259" key="4">
    <source>
        <dbReference type="PROSITE" id="PS51914"/>
    </source>
</evidence>
<dbReference type="InterPro" id="IPR009011">
    <property type="entry name" value="Man6P_isomerase_rcpt-bd_dom_sf"/>
</dbReference>
<feature type="domain" description="MRH" evidence="4">
    <location>
        <begin position="25"/>
        <end position="166"/>
    </location>
</feature>
<evidence type="ECO:0000256" key="1">
    <source>
        <dbReference type="ARBA" id="ARBA00022729"/>
    </source>
</evidence>
<dbReference type="InterPro" id="IPR044865">
    <property type="entry name" value="MRH_dom"/>
</dbReference>
<dbReference type="OrthoDB" id="24476at2759"/>
<dbReference type="Gene3D" id="2.70.130.10">
    <property type="entry name" value="Mannose-6-phosphate receptor binding domain"/>
    <property type="match status" value="1"/>
</dbReference>